<name>A0A0E9T526_ANGAN</name>
<proteinExistence type="predicted"/>
<dbReference type="AlphaFoldDB" id="A0A0E9T526"/>
<sequence>MLFCLFIFICIYLHFLFRSNFFVTFFIICFRAEMCKFFLDLKVFSFL</sequence>
<keyword evidence="1" id="KW-0472">Membrane</keyword>
<accession>A0A0E9T526</accession>
<evidence type="ECO:0000313" key="2">
    <source>
        <dbReference type="EMBL" id="JAH48095.1"/>
    </source>
</evidence>
<reference evidence="2" key="2">
    <citation type="journal article" date="2015" name="Fish Shellfish Immunol.">
        <title>Early steps in the European eel (Anguilla anguilla)-Vibrio vulnificus interaction in the gills: Role of the RtxA13 toxin.</title>
        <authorList>
            <person name="Callol A."/>
            <person name="Pajuelo D."/>
            <person name="Ebbesson L."/>
            <person name="Teles M."/>
            <person name="MacKenzie S."/>
            <person name="Amaro C."/>
        </authorList>
    </citation>
    <scope>NUCLEOTIDE SEQUENCE</scope>
</reference>
<protein>
    <submittedName>
        <fullName evidence="2">Uncharacterized protein</fullName>
    </submittedName>
</protein>
<keyword evidence="1" id="KW-0812">Transmembrane</keyword>
<reference evidence="2" key="1">
    <citation type="submission" date="2014-11" db="EMBL/GenBank/DDBJ databases">
        <authorList>
            <person name="Amaro Gonzalez C."/>
        </authorList>
    </citation>
    <scope>NUCLEOTIDE SEQUENCE</scope>
</reference>
<feature type="transmembrane region" description="Helical" evidence="1">
    <location>
        <begin position="6"/>
        <end position="30"/>
    </location>
</feature>
<keyword evidence="1" id="KW-1133">Transmembrane helix</keyword>
<organism evidence="2">
    <name type="scientific">Anguilla anguilla</name>
    <name type="common">European freshwater eel</name>
    <name type="synonym">Muraena anguilla</name>
    <dbReference type="NCBI Taxonomy" id="7936"/>
    <lineage>
        <taxon>Eukaryota</taxon>
        <taxon>Metazoa</taxon>
        <taxon>Chordata</taxon>
        <taxon>Craniata</taxon>
        <taxon>Vertebrata</taxon>
        <taxon>Euteleostomi</taxon>
        <taxon>Actinopterygii</taxon>
        <taxon>Neopterygii</taxon>
        <taxon>Teleostei</taxon>
        <taxon>Anguilliformes</taxon>
        <taxon>Anguillidae</taxon>
        <taxon>Anguilla</taxon>
    </lineage>
</organism>
<dbReference type="EMBL" id="GBXM01060482">
    <property type="protein sequence ID" value="JAH48095.1"/>
    <property type="molecule type" value="Transcribed_RNA"/>
</dbReference>
<evidence type="ECO:0000256" key="1">
    <source>
        <dbReference type="SAM" id="Phobius"/>
    </source>
</evidence>